<keyword evidence="4" id="KW-1185">Reference proteome</keyword>
<feature type="region of interest" description="Disordered" evidence="1">
    <location>
        <begin position="1"/>
        <end position="349"/>
    </location>
</feature>
<accession>A0AAN6VL13</accession>
<dbReference type="Pfam" id="PF00004">
    <property type="entry name" value="AAA"/>
    <property type="match status" value="1"/>
</dbReference>
<feature type="compositionally biased region" description="Low complexity" evidence="1">
    <location>
        <begin position="172"/>
        <end position="183"/>
    </location>
</feature>
<dbReference type="EMBL" id="MU856938">
    <property type="protein sequence ID" value="KAK4153523.1"/>
    <property type="molecule type" value="Genomic_DNA"/>
</dbReference>
<name>A0AAN6VL13_9PEZI</name>
<reference evidence="3" key="2">
    <citation type="submission" date="2023-05" db="EMBL/GenBank/DDBJ databases">
        <authorList>
            <consortium name="Lawrence Berkeley National Laboratory"/>
            <person name="Steindorff A."/>
            <person name="Hensen N."/>
            <person name="Bonometti L."/>
            <person name="Westerberg I."/>
            <person name="Brannstrom I.O."/>
            <person name="Guillou S."/>
            <person name="Cros-Aarteil S."/>
            <person name="Calhoun S."/>
            <person name="Haridas S."/>
            <person name="Kuo A."/>
            <person name="Mondo S."/>
            <person name="Pangilinan J."/>
            <person name="Riley R."/>
            <person name="Labutti K."/>
            <person name="Andreopoulos B."/>
            <person name="Lipzen A."/>
            <person name="Chen C."/>
            <person name="Yanf M."/>
            <person name="Daum C."/>
            <person name="Ng V."/>
            <person name="Clum A."/>
            <person name="Ohm R."/>
            <person name="Martin F."/>
            <person name="Silar P."/>
            <person name="Natvig D."/>
            <person name="Lalanne C."/>
            <person name="Gautier V."/>
            <person name="Ament-Velasquez S.L."/>
            <person name="Kruys A."/>
            <person name="Hutchinson M.I."/>
            <person name="Powell A.J."/>
            <person name="Barry K."/>
            <person name="Miller A.N."/>
            <person name="Grigoriev I.V."/>
            <person name="Debuchy R."/>
            <person name="Gladieux P."/>
            <person name="Thoren M.H."/>
            <person name="Johannesson H."/>
        </authorList>
    </citation>
    <scope>NUCLEOTIDE SEQUENCE</scope>
    <source>
        <strain evidence="3">CBS 538.74</strain>
    </source>
</reference>
<dbReference type="GO" id="GO:0005634">
    <property type="term" value="C:nucleus"/>
    <property type="evidence" value="ECO:0007669"/>
    <property type="project" value="TreeGrafter"/>
</dbReference>
<dbReference type="PANTHER" id="PTHR23389:SF21">
    <property type="entry name" value="ATPASE FAMILY AAA DOMAIN-CONTAINING PROTEIN 5"/>
    <property type="match status" value="1"/>
</dbReference>
<proteinExistence type="predicted"/>
<feature type="region of interest" description="Disordered" evidence="1">
    <location>
        <begin position="553"/>
        <end position="572"/>
    </location>
</feature>
<dbReference type="Gene3D" id="3.40.50.300">
    <property type="entry name" value="P-loop containing nucleotide triphosphate hydrolases"/>
    <property type="match status" value="1"/>
</dbReference>
<feature type="compositionally biased region" description="Low complexity" evidence="1">
    <location>
        <begin position="310"/>
        <end position="326"/>
    </location>
</feature>
<dbReference type="GO" id="GO:0016887">
    <property type="term" value="F:ATP hydrolysis activity"/>
    <property type="evidence" value="ECO:0007669"/>
    <property type="project" value="InterPro"/>
</dbReference>
<dbReference type="Proteomes" id="UP001302745">
    <property type="component" value="Unassembled WGS sequence"/>
</dbReference>
<feature type="compositionally biased region" description="Low complexity" evidence="1">
    <location>
        <begin position="1227"/>
        <end position="1248"/>
    </location>
</feature>
<dbReference type="GO" id="GO:0003677">
    <property type="term" value="F:DNA binding"/>
    <property type="evidence" value="ECO:0007669"/>
    <property type="project" value="TreeGrafter"/>
</dbReference>
<sequence length="1271" mass="138585">MAENAPPTDSATRQPVHPFFALNRPAVPETDKSLLANDAPNASDNPISRPNTNESDKPEDSATENLAPQRSRRRKAEQELDQDETPKKARSTKRTRNSAGGGIANHFVKLGKGGESDEPAGSSVDALVHNDELPSRAVNGADDDDQNLPADGPETKSPTIEQPAALPNGCVPEPTTAPPATEASLAKPKKLLQFNPKTGTIGSPPRPKELKVAAEEGQNTEKKPPSRRGRKPASRIVRIAYGTDPTTRVRLGESIDAILSGQTQHPDANPKHPPPSRDKKQSPKARKTTPSKSSKAPHPFFLGQAKKVDPTPTDSKPKTLSSSPLSARTKHYSSTPFSPRKPRAGPPPRVPMPQFGVKSLGLKFPGAKLPAWPWQGMVHVRGDEGEALVTGNELVPLSFRKSKGNAIKIPADDLVTTLVADSMELPVLAEAVRNINTDDVVPPPPELRLPQKHFESGSKLQSRILSELKTFQHSPPAKKSAPCEGSMRAPPQLARLFGSISSSLSAFDMSQCETANWVQKYTPVNAVEVLQPGREAFFLRDWLQALMVQSVDTGSAEPDKSKAGSKAKAAGKKKRRKKLDGFIVSSEDEGYELYEPSDEDDDWAPNGSRGILRKTVIRSGNLSQGKDGDKTANTLVISGPHGCGKTAAVYAVAKELDFDVFEINPSSRRSGKDVLEKIGDMTRNHHVQQHQSTSAPDNQDATAEDDTDKDIKSGKQSTMAAFFKAKTAGAKPKQPAKPAAKSLQSETKKDPPKSQRQSLILLEEVDILYEEDKQFWVTVVSLIAQAKRPFIMTCNDETLVPLHTLNLHGIFRLSPPPRDLSVDRLILIAANEGHALTRQSVEQFYDSRKRDLRAATMDLQYWCQIGVGDRRGGFDWFYPRWPKGVDLDENKEVVRVISQDTYRPGMNLLERDSIVDPKLSPRLVEEEILHQTWQSWGLDIGHWQDSIGLASWAEGLELTTATPADRLGALEAYDGLAEAMSAADVCSFRSFAAFKEEAMDTTQPQLPAKIRDDFVLGIAHLGTPIITHYDTLTTAIASTIKSLAKSSMQLRTERFQKHAEPALGPLGENQAIDCLQASFTSTLPETSVVGRMDFAFAFDPIAASDTGSPLQLGSYLEPSVFDRTLKLITVDVAPYVRGIVAYDSHLQKQRRKLSSLVSEGGRGAQGSKRMRTTRSALSALEGGSRSTTRGERWFKGDINPYLVAKTAGEGWNGFAAGDLEMPEESTKSSVKSSPKSSPDTTPTTTPKKAVLKGRKRKMVIEDDDEADVLSI</sequence>
<dbReference type="InterPro" id="IPR027417">
    <property type="entry name" value="P-loop_NTPase"/>
</dbReference>
<dbReference type="SMART" id="SM00382">
    <property type="entry name" value="AAA"/>
    <property type="match status" value="1"/>
</dbReference>
<dbReference type="GO" id="GO:0005524">
    <property type="term" value="F:ATP binding"/>
    <property type="evidence" value="ECO:0007669"/>
    <property type="project" value="InterPro"/>
</dbReference>
<feature type="compositionally biased region" description="Basic residues" evidence="1">
    <location>
        <begin position="563"/>
        <end position="572"/>
    </location>
</feature>
<feature type="compositionally biased region" description="Polar residues" evidence="1">
    <location>
        <begin position="689"/>
        <end position="701"/>
    </location>
</feature>
<dbReference type="InterPro" id="IPR003593">
    <property type="entry name" value="AAA+_ATPase"/>
</dbReference>
<feature type="region of interest" description="Disordered" evidence="1">
    <location>
        <begin position="685"/>
        <end position="756"/>
    </location>
</feature>
<dbReference type="SUPFAM" id="SSF52540">
    <property type="entry name" value="P-loop containing nucleoside triphosphate hydrolases"/>
    <property type="match status" value="1"/>
</dbReference>
<comment type="caution">
    <text evidence="3">The sequence shown here is derived from an EMBL/GenBank/DDBJ whole genome shotgun (WGS) entry which is preliminary data.</text>
</comment>
<dbReference type="PANTHER" id="PTHR23389">
    <property type="entry name" value="CHROMOSOME TRANSMISSION FIDELITY FACTOR 18"/>
    <property type="match status" value="1"/>
</dbReference>
<gene>
    <name evidence="3" type="ORF">C8A00DRAFT_33752</name>
</gene>
<feature type="domain" description="AAA+ ATPase" evidence="2">
    <location>
        <begin position="631"/>
        <end position="820"/>
    </location>
</feature>
<feature type="region of interest" description="Disordered" evidence="1">
    <location>
        <begin position="1153"/>
        <end position="1191"/>
    </location>
</feature>
<feature type="compositionally biased region" description="Low complexity" evidence="1">
    <location>
        <begin position="720"/>
        <end position="741"/>
    </location>
</feature>
<reference evidence="3" key="1">
    <citation type="journal article" date="2023" name="Mol. Phylogenet. Evol.">
        <title>Genome-scale phylogeny and comparative genomics of the fungal order Sordariales.</title>
        <authorList>
            <person name="Hensen N."/>
            <person name="Bonometti L."/>
            <person name="Westerberg I."/>
            <person name="Brannstrom I.O."/>
            <person name="Guillou S."/>
            <person name="Cros-Aarteil S."/>
            <person name="Calhoun S."/>
            <person name="Haridas S."/>
            <person name="Kuo A."/>
            <person name="Mondo S."/>
            <person name="Pangilinan J."/>
            <person name="Riley R."/>
            <person name="LaButti K."/>
            <person name="Andreopoulos B."/>
            <person name="Lipzen A."/>
            <person name="Chen C."/>
            <person name="Yan M."/>
            <person name="Daum C."/>
            <person name="Ng V."/>
            <person name="Clum A."/>
            <person name="Steindorff A."/>
            <person name="Ohm R.A."/>
            <person name="Martin F."/>
            <person name="Silar P."/>
            <person name="Natvig D.O."/>
            <person name="Lalanne C."/>
            <person name="Gautier V."/>
            <person name="Ament-Velasquez S.L."/>
            <person name="Kruys A."/>
            <person name="Hutchinson M.I."/>
            <person name="Powell A.J."/>
            <person name="Barry K."/>
            <person name="Miller A.N."/>
            <person name="Grigoriev I.V."/>
            <person name="Debuchy R."/>
            <person name="Gladieux P."/>
            <person name="Hiltunen Thoren M."/>
            <person name="Johannesson H."/>
        </authorList>
    </citation>
    <scope>NUCLEOTIDE SEQUENCE</scope>
    <source>
        <strain evidence="3">CBS 538.74</strain>
    </source>
</reference>
<evidence type="ECO:0000313" key="4">
    <source>
        <dbReference type="Proteomes" id="UP001302745"/>
    </source>
</evidence>
<dbReference type="InterPro" id="IPR003959">
    <property type="entry name" value="ATPase_AAA_core"/>
</dbReference>
<feature type="region of interest" description="Disordered" evidence="1">
    <location>
        <begin position="1214"/>
        <end position="1257"/>
    </location>
</feature>
<feature type="compositionally biased region" description="Basic and acidic residues" evidence="1">
    <location>
        <begin position="206"/>
        <end position="224"/>
    </location>
</feature>
<dbReference type="AlphaFoldDB" id="A0AAN6VL13"/>
<evidence type="ECO:0000259" key="2">
    <source>
        <dbReference type="SMART" id="SM00382"/>
    </source>
</evidence>
<feature type="compositionally biased region" description="Polar residues" evidence="1">
    <location>
        <begin position="40"/>
        <end position="53"/>
    </location>
</feature>
<organism evidence="3 4">
    <name type="scientific">Chaetomidium leptoderma</name>
    <dbReference type="NCBI Taxonomy" id="669021"/>
    <lineage>
        <taxon>Eukaryota</taxon>
        <taxon>Fungi</taxon>
        <taxon>Dikarya</taxon>
        <taxon>Ascomycota</taxon>
        <taxon>Pezizomycotina</taxon>
        <taxon>Sordariomycetes</taxon>
        <taxon>Sordariomycetidae</taxon>
        <taxon>Sordariales</taxon>
        <taxon>Chaetomiaceae</taxon>
        <taxon>Chaetomidium</taxon>
    </lineage>
</organism>
<protein>
    <recommendedName>
        <fullName evidence="2">AAA+ ATPase domain-containing protein</fullName>
    </recommendedName>
</protein>
<evidence type="ECO:0000256" key="1">
    <source>
        <dbReference type="SAM" id="MobiDB-lite"/>
    </source>
</evidence>
<evidence type="ECO:0000313" key="3">
    <source>
        <dbReference type="EMBL" id="KAK4153523.1"/>
    </source>
</evidence>